<evidence type="ECO:0000256" key="1">
    <source>
        <dbReference type="ARBA" id="ARBA00023122"/>
    </source>
</evidence>
<dbReference type="Pfam" id="PF00571">
    <property type="entry name" value="CBS"/>
    <property type="match status" value="2"/>
</dbReference>
<evidence type="ECO:0000259" key="3">
    <source>
        <dbReference type="PROSITE" id="PS51371"/>
    </source>
</evidence>
<evidence type="ECO:0000313" key="4">
    <source>
        <dbReference type="EMBL" id="ACZ42718.1"/>
    </source>
</evidence>
<dbReference type="STRING" id="525904.Tter_1812"/>
<dbReference type="InterPro" id="IPR000644">
    <property type="entry name" value="CBS_dom"/>
</dbReference>
<gene>
    <name evidence="4" type="ordered locus">Tter_1812</name>
</gene>
<dbReference type="InterPro" id="IPR051257">
    <property type="entry name" value="Diverse_CBS-Domain"/>
</dbReference>
<sequence>MLARDIMTTPVVTVTADMSIRDLAKILTEKGISGAPVVDDSGRVVGIVSEADVIAKNGFTVADVMQSQVISASEDTPVEVICSLMTNNKINRVPVLSGDRLVGIVTRADIVRAIAKGYIEAGIQADKTIQSA</sequence>
<dbReference type="AlphaFoldDB" id="D1CD53"/>
<organism evidence="4 5">
    <name type="scientific">Thermobaculum terrenum (strain ATCC BAA-798 / CCMEE 7001 / YNP1)</name>
    <dbReference type="NCBI Taxonomy" id="525904"/>
    <lineage>
        <taxon>Bacteria</taxon>
        <taxon>Bacillati</taxon>
        <taxon>Chloroflexota</taxon>
        <taxon>Chloroflexia</taxon>
        <taxon>Candidatus Thermobaculales</taxon>
        <taxon>Candidatus Thermobaculaceae</taxon>
        <taxon>Thermobaculum</taxon>
    </lineage>
</organism>
<dbReference type="PROSITE" id="PS51371">
    <property type="entry name" value="CBS"/>
    <property type="match status" value="2"/>
</dbReference>
<reference evidence="5" key="1">
    <citation type="journal article" date="2010" name="Stand. Genomic Sci.">
        <title>Complete genome sequence of 'Thermobaculum terrenum' type strain (YNP1).</title>
        <authorList>
            <person name="Kiss H."/>
            <person name="Cleland D."/>
            <person name="Lapidus A."/>
            <person name="Lucas S."/>
            <person name="Glavina Del Rio T."/>
            <person name="Nolan M."/>
            <person name="Tice H."/>
            <person name="Han C."/>
            <person name="Goodwin L."/>
            <person name="Pitluck S."/>
            <person name="Liolios K."/>
            <person name="Ivanova N."/>
            <person name="Mavromatis K."/>
            <person name="Ovchinnikova G."/>
            <person name="Pati A."/>
            <person name="Chen A."/>
            <person name="Palaniappan K."/>
            <person name="Land M."/>
            <person name="Hauser L."/>
            <person name="Chang Y."/>
            <person name="Jeffries C."/>
            <person name="Lu M."/>
            <person name="Brettin T."/>
            <person name="Detter J."/>
            <person name="Goker M."/>
            <person name="Tindall B."/>
            <person name="Beck B."/>
            <person name="McDermott T."/>
            <person name="Woyke T."/>
            <person name="Bristow J."/>
            <person name="Eisen J."/>
            <person name="Markowitz V."/>
            <person name="Hugenholtz P."/>
            <person name="Kyrpides N."/>
            <person name="Klenk H."/>
            <person name="Cheng J."/>
        </authorList>
    </citation>
    <scope>NUCLEOTIDE SEQUENCE [LARGE SCALE GENOMIC DNA]</scope>
    <source>
        <strain evidence="5">ATCC BAA-798 / YNP1</strain>
    </source>
</reference>
<proteinExistence type="predicted"/>
<feature type="domain" description="CBS" evidence="3">
    <location>
        <begin position="65"/>
        <end position="121"/>
    </location>
</feature>
<accession>D1CD53</accession>
<keyword evidence="1 2" id="KW-0129">CBS domain</keyword>
<dbReference type="SUPFAM" id="SSF54631">
    <property type="entry name" value="CBS-domain pair"/>
    <property type="match status" value="1"/>
</dbReference>
<dbReference type="KEGG" id="ttr:Tter_1812"/>
<dbReference type="Gene3D" id="3.10.580.10">
    <property type="entry name" value="CBS-domain"/>
    <property type="match status" value="2"/>
</dbReference>
<evidence type="ECO:0000256" key="2">
    <source>
        <dbReference type="PROSITE-ProRule" id="PRU00703"/>
    </source>
</evidence>
<keyword evidence="5" id="KW-1185">Reference proteome</keyword>
<name>D1CD53_THET1</name>
<dbReference type="PANTHER" id="PTHR43080:SF26">
    <property type="entry name" value="REGULATORY PROTEIN"/>
    <property type="match status" value="1"/>
</dbReference>
<dbReference type="eggNOG" id="COG0517">
    <property type="taxonomic scope" value="Bacteria"/>
</dbReference>
<dbReference type="CDD" id="cd04586">
    <property type="entry name" value="CBS_pair_BON_assoc"/>
    <property type="match status" value="1"/>
</dbReference>
<dbReference type="EMBL" id="CP001825">
    <property type="protein sequence ID" value="ACZ42718.1"/>
    <property type="molecule type" value="Genomic_DNA"/>
</dbReference>
<dbReference type="PANTHER" id="PTHR43080">
    <property type="entry name" value="CBS DOMAIN-CONTAINING PROTEIN CBSX3, MITOCHONDRIAL"/>
    <property type="match status" value="1"/>
</dbReference>
<feature type="domain" description="CBS" evidence="3">
    <location>
        <begin position="7"/>
        <end position="64"/>
    </location>
</feature>
<dbReference type="OrthoDB" id="9790355at2"/>
<dbReference type="InterPro" id="IPR046342">
    <property type="entry name" value="CBS_dom_sf"/>
</dbReference>
<protein>
    <submittedName>
        <fullName evidence="4">CBS domain containing membrane protein</fullName>
    </submittedName>
</protein>
<dbReference type="HOGENOM" id="CLU_040681_9_0_0"/>
<evidence type="ECO:0000313" key="5">
    <source>
        <dbReference type="Proteomes" id="UP000000323"/>
    </source>
</evidence>
<dbReference type="SMART" id="SM00116">
    <property type="entry name" value="CBS"/>
    <property type="match status" value="2"/>
</dbReference>
<dbReference type="Proteomes" id="UP000000323">
    <property type="component" value="Chromosome 1"/>
</dbReference>